<proteinExistence type="predicted"/>
<accession>A0A0A9FAK6</accession>
<sequence>MQRYNTATSSSPCKVWLEWGKH</sequence>
<dbReference type="AlphaFoldDB" id="A0A0A9FAK6"/>
<evidence type="ECO:0000313" key="1">
    <source>
        <dbReference type="EMBL" id="JAE08244.1"/>
    </source>
</evidence>
<organism evidence="1">
    <name type="scientific">Arundo donax</name>
    <name type="common">Giant reed</name>
    <name type="synonym">Donax arundinaceus</name>
    <dbReference type="NCBI Taxonomy" id="35708"/>
    <lineage>
        <taxon>Eukaryota</taxon>
        <taxon>Viridiplantae</taxon>
        <taxon>Streptophyta</taxon>
        <taxon>Embryophyta</taxon>
        <taxon>Tracheophyta</taxon>
        <taxon>Spermatophyta</taxon>
        <taxon>Magnoliopsida</taxon>
        <taxon>Liliopsida</taxon>
        <taxon>Poales</taxon>
        <taxon>Poaceae</taxon>
        <taxon>PACMAD clade</taxon>
        <taxon>Arundinoideae</taxon>
        <taxon>Arundineae</taxon>
        <taxon>Arundo</taxon>
    </lineage>
</organism>
<reference evidence="1" key="2">
    <citation type="journal article" date="2015" name="Data Brief">
        <title>Shoot transcriptome of the giant reed, Arundo donax.</title>
        <authorList>
            <person name="Barrero R.A."/>
            <person name="Guerrero F.D."/>
            <person name="Moolhuijzen P."/>
            <person name="Goolsby J.A."/>
            <person name="Tidwell J."/>
            <person name="Bellgard S.E."/>
            <person name="Bellgard M.I."/>
        </authorList>
    </citation>
    <scope>NUCLEOTIDE SEQUENCE</scope>
    <source>
        <tissue evidence="1">Shoot tissue taken approximately 20 cm above the soil surface</tissue>
    </source>
</reference>
<name>A0A0A9FAK6_ARUDO</name>
<protein>
    <submittedName>
        <fullName evidence="1">Uncharacterized protein</fullName>
    </submittedName>
</protein>
<reference evidence="1" key="1">
    <citation type="submission" date="2014-09" db="EMBL/GenBank/DDBJ databases">
        <authorList>
            <person name="Magalhaes I.L.F."/>
            <person name="Oliveira U."/>
            <person name="Santos F.R."/>
            <person name="Vidigal T.H.D.A."/>
            <person name="Brescovit A.D."/>
            <person name="Santos A.J."/>
        </authorList>
    </citation>
    <scope>NUCLEOTIDE SEQUENCE</scope>
    <source>
        <tissue evidence="1">Shoot tissue taken approximately 20 cm above the soil surface</tissue>
    </source>
</reference>
<dbReference type="EMBL" id="GBRH01189652">
    <property type="protein sequence ID" value="JAE08244.1"/>
    <property type="molecule type" value="Transcribed_RNA"/>
</dbReference>